<comment type="caution">
    <text evidence="2">The sequence shown here is derived from an EMBL/GenBank/DDBJ whole genome shotgun (WGS) entry which is preliminary data.</text>
</comment>
<feature type="domain" description="BACK" evidence="1">
    <location>
        <begin position="82"/>
        <end position="143"/>
    </location>
</feature>
<reference evidence="2 3" key="1">
    <citation type="submission" date="2018-06" db="EMBL/GenBank/DDBJ databases">
        <title>Comparative genomics reveals the genomic features of Rhizophagus irregularis, R. cerebriforme, R. diaphanum and Gigaspora rosea, and their symbiotic lifestyle signature.</title>
        <authorList>
            <person name="Morin E."/>
            <person name="San Clemente H."/>
            <person name="Chen E.C.H."/>
            <person name="De La Providencia I."/>
            <person name="Hainaut M."/>
            <person name="Kuo A."/>
            <person name="Kohler A."/>
            <person name="Murat C."/>
            <person name="Tang N."/>
            <person name="Roy S."/>
            <person name="Loubradou J."/>
            <person name="Henrissat B."/>
            <person name="Grigoriev I.V."/>
            <person name="Corradi N."/>
            <person name="Roux C."/>
            <person name="Martin F.M."/>
        </authorList>
    </citation>
    <scope>NUCLEOTIDE SEQUENCE [LARGE SCALE GENOMIC DNA]</scope>
    <source>
        <strain evidence="2 3">DAOM 194757</strain>
    </source>
</reference>
<dbReference type="EMBL" id="QKWP01000898">
    <property type="protein sequence ID" value="RIB13708.1"/>
    <property type="molecule type" value="Genomic_DNA"/>
</dbReference>
<gene>
    <name evidence="2" type="ORF">C2G38_2197103</name>
</gene>
<organism evidence="2 3">
    <name type="scientific">Gigaspora rosea</name>
    <dbReference type="NCBI Taxonomy" id="44941"/>
    <lineage>
        <taxon>Eukaryota</taxon>
        <taxon>Fungi</taxon>
        <taxon>Fungi incertae sedis</taxon>
        <taxon>Mucoromycota</taxon>
        <taxon>Glomeromycotina</taxon>
        <taxon>Glomeromycetes</taxon>
        <taxon>Diversisporales</taxon>
        <taxon>Gigasporaceae</taxon>
        <taxon>Gigaspora</taxon>
    </lineage>
</organism>
<dbReference type="InterPro" id="IPR011705">
    <property type="entry name" value="BACK"/>
</dbReference>
<evidence type="ECO:0000313" key="3">
    <source>
        <dbReference type="Proteomes" id="UP000266673"/>
    </source>
</evidence>
<dbReference type="OrthoDB" id="5430411at2759"/>
<protein>
    <recommendedName>
        <fullName evidence="1">BACK domain-containing protein</fullName>
    </recommendedName>
</protein>
<evidence type="ECO:0000259" key="1">
    <source>
        <dbReference type="Pfam" id="PF07707"/>
    </source>
</evidence>
<keyword evidence="3" id="KW-1185">Reference proteome</keyword>
<proteinExistence type="predicted"/>
<name>A0A397UWH5_9GLOM</name>
<sequence length="270" mass="31492">MTIKHFEKLSNNHIEFLGKGIDFNVIIKKLSKDVDNIINLESHISIQQFEIIIKGTVSLENFDNQFIFDLIFVADEFLFEDKLEELQKWCNNILAKHPSIIFDSEDFNSLKENASISLIKRDDLQMEEIKIWNYIIKWGIAQNPNLSSDPEDWSDENYLISVTFRSEIASWIDKNTVTYNTRNNPYEFKLLLRGSMNGFNRQSFLENFGVYNPVEWNNSKNGYVSCQNSFIFSLKHDAIQNSILTRVKKPSNAIYNGTAHAINLLFSYYV</sequence>
<dbReference type="AlphaFoldDB" id="A0A397UWH5"/>
<accession>A0A397UWH5</accession>
<dbReference type="Gene3D" id="1.25.40.420">
    <property type="match status" value="1"/>
</dbReference>
<dbReference type="Pfam" id="PF07707">
    <property type="entry name" value="BACK"/>
    <property type="match status" value="1"/>
</dbReference>
<dbReference type="Proteomes" id="UP000266673">
    <property type="component" value="Unassembled WGS sequence"/>
</dbReference>
<evidence type="ECO:0000313" key="2">
    <source>
        <dbReference type="EMBL" id="RIB13708.1"/>
    </source>
</evidence>